<dbReference type="EMBL" id="AHAE01000040">
    <property type="protein sequence ID" value="EJZ82177.1"/>
    <property type="molecule type" value="Genomic_DNA"/>
</dbReference>
<gene>
    <name evidence="2" type="ORF">BN46_0591</name>
    <name evidence="3" type="ORF">HMPREF9719_00943</name>
</gene>
<proteinExistence type="predicted"/>
<dbReference type="Proteomes" id="UP000011016">
    <property type="component" value="Unassembled WGS sequence"/>
</dbReference>
<reference evidence="3 4" key="2">
    <citation type="submission" date="2012-08" db="EMBL/GenBank/DDBJ databases">
        <title>The Genome Sequence of Turicella otitidis ATCC 51513.</title>
        <authorList>
            <consortium name="The Broad Institute Genome Sequencing Platform"/>
            <person name="Earl A."/>
            <person name="Ward D."/>
            <person name="Feldgarden M."/>
            <person name="Gevers D."/>
            <person name="Huys G."/>
            <person name="Walker B."/>
            <person name="Young S.K."/>
            <person name="Zeng Q."/>
            <person name="Gargeya S."/>
            <person name="Fitzgerald M."/>
            <person name="Haas B."/>
            <person name="Abouelleil A."/>
            <person name="Alvarado L."/>
            <person name="Arachchi H.M."/>
            <person name="Berlin A.M."/>
            <person name="Chapman S.B."/>
            <person name="Goldberg J."/>
            <person name="Griggs A."/>
            <person name="Gujja S."/>
            <person name="Hansen M."/>
            <person name="Howarth C."/>
            <person name="Imamovic A."/>
            <person name="Larimer J."/>
            <person name="McCowen C."/>
            <person name="Montmayeur A."/>
            <person name="Murphy C."/>
            <person name="Neiman D."/>
            <person name="Pearson M."/>
            <person name="Priest M."/>
            <person name="Roberts A."/>
            <person name="Saif S."/>
            <person name="Shea T."/>
            <person name="Sisk P."/>
            <person name="Sykes S."/>
            <person name="Wortman J."/>
            <person name="Nusbaum C."/>
            <person name="Birren B."/>
        </authorList>
    </citation>
    <scope>NUCLEOTIDE SEQUENCE [LARGE SCALE GENOMIC DNA]</scope>
    <source>
        <strain evidence="3 4">ATCC 51513</strain>
    </source>
</reference>
<dbReference type="PANTHER" id="PTHR41259">
    <property type="entry name" value="DOUBLE-STRAND BREAK REPAIR RAD50 ATPASE, PUTATIVE-RELATED"/>
    <property type="match status" value="1"/>
</dbReference>
<dbReference type="EMBL" id="CAJZ01000092">
    <property type="protein sequence ID" value="CCI83328.1"/>
    <property type="molecule type" value="Genomic_DNA"/>
</dbReference>
<evidence type="ECO:0000256" key="1">
    <source>
        <dbReference type="SAM" id="MobiDB-lite"/>
    </source>
</evidence>
<keyword evidence="4" id="KW-1185">Reference proteome</keyword>
<dbReference type="InterPro" id="IPR027417">
    <property type="entry name" value="P-loop_NTPase"/>
</dbReference>
<dbReference type="OrthoDB" id="3177877at2"/>
<evidence type="ECO:0000313" key="4">
    <source>
        <dbReference type="Proteomes" id="UP000006078"/>
    </source>
</evidence>
<feature type="region of interest" description="Disordered" evidence="1">
    <location>
        <begin position="183"/>
        <end position="204"/>
    </location>
</feature>
<name>I7IWX6_9CORY</name>
<dbReference type="RefSeq" id="WP_004600833.1">
    <property type="nucleotide sequence ID" value="NZ_HF541866.1"/>
</dbReference>
<evidence type="ECO:0000313" key="5">
    <source>
        <dbReference type="Proteomes" id="UP000011016"/>
    </source>
</evidence>
<dbReference type="HOGENOM" id="CLU_015046_1_0_11"/>
<feature type="compositionally biased region" description="Low complexity" evidence="1">
    <location>
        <begin position="679"/>
        <end position="692"/>
    </location>
</feature>
<reference evidence="2 5" key="1">
    <citation type="journal article" date="2012" name="J. Bacteriol.">
        <title>Draft Genome Sequence of Turicella otitidis ATCC 51513, Isolated from Middle Ear Fluid from a Child with Otitis Media.</title>
        <authorList>
            <person name="Brinkrolf K."/>
            <person name="Schneider J."/>
            <person name="Knecht M."/>
            <person name="Ruckert C."/>
            <person name="Tauch A."/>
        </authorList>
    </citation>
    <scope>NUCLEOTIDE SEQUENCE [LARGE SCALE GENOMIC DNA]</scope>
    <source>
        <strain evidence="2 5">ATCC 51513</strain>
    </source>
</reference>
<protein>
    <submittedName>
        <fullName evidence="2">Uncharacterized protein</fullName>
    </submittedName>
</protein>
<organism evidence="2 5">
    <name type="scientific">Corynebacterium otitidis ATCC 51513</name>
    <dbReference type="NCBI Taxonomy" id="883169"/>
    <lineage>
        <taxon>Bacteria</taxon>
        <taxon>Bacillati</taxon>
        <taxon>Actinomycetota</taxon>
        <taxon>Actinomycetes</taxon>
        <taxon>Mycobacteriales</taxon>
        <taxon>Corynebacteriaceae</taxon>
        <taxon>Corynebacterium</taxon>
    </lineage>
</organism>
<comment type="caution">
    <text evidence="2">The sequence shown here is derived from an EMBL/GenBank/DDBJ whole genome shotgun (WGS) entry which is preliminary data.</text>
</comment>
<dbReference type="AlphaFoldDB" id="I7IWX6"/>
<sequence>MKIHRFVIENLRGVRRATLAGLPDTGVIVVSGDNELGKSTVPRALDLVLGTKHSSSAKALKADIRSGSPSARVELEATLAGTRFVVDKTYGQGSSARLKLLSPQPEELTGRQAEDRLERLVRAGLDRSLSDALVLNQGQLGQVIAPGGASGSVEEALSRAGAGSAPADAGLVDAAHREALRYYTRASTRPGENPKPGKGGLLAGPIAERDRARDAHAEAQEAERSVARDAAEIARVEKNLAEAAEAIPGLEEEEKAAAEAARRAGTLTEKAEAARKDAGASRDRARDAARRLAEREAAHRKAADLEKSIQHHEAERDAAGRDETSVGERREVLETSRGETRAKREELTRRRAELKDEADALEARERARQAASRLAELRGLAEKVAAAERRADKARSLEVTTPTGVEVADEDVDRLRRLAGAAENAAARAEAATGRLELEADGTVTVVVDGEELDITPEGATVPLEDGTVLEVGGLRARVSLGSGQDDGSGLRDVARRAEQKLTDELERLGAGGVEEAAGFARRAKERDDEVASAAAERRTLLTGAGLRDAAALEGRLRALEEQATGPGGDDTEDAEGRGLDEVHAEIREADAEVRNLDEELRSLEGQLDDVRTRAGAARERLATAKANLDSARERLKETKENLEAAEQEEPIDELRERAAGLKGEAERAEAAARDAADEAAAARPEEATGAARQAAAKLDQARSEQQSLGEQVSALRGRLSARRGAGVELSERAADLERVEEELAAVERRAHAALTLYRTLVDHRERVRASHERPYQEILDRLGEEVFGPGTSFTLGPSLEIQQRVTSGVGVPVGALSGGAKEQVDIISRLALAALVSREETGSAPVIIDDALGSSDRSRVERVCQVLSRFADTGQIFVLTCWPERYAQVSDDARHDVSFEDALEA</sequence>
<accession>I7IWX6</accession>
<feature type="compositionally biased region" description="Basic and acidic residues" evidence="1">
    <location>
        <begin position="269"/>
        <end position="350"/>
    </location>
</feature>
<dbReference type="PANTHER" id="PTHR41259:SF1">
    <property type="entry name" value="DOUBLE-STRAND BREAK REPAIR RAD50 ATPASE, PUTATIVE-RELATED"/>
    <property type="match status" value="1"/>
</dbReference>
<dbReference type="Proteomes" id="UP000006078">
    <property type="component" value="Unassembled WGS sequence"/>
</dbReference>
<feature type="region of interest" description="Disordered" evidence="1">
    <location>
        <begin position="251"/>
        <end position="350"/>
    </location>
</feature>
<feature type="region of interest" description="Disordered" evidence="1">
    <location>
        <begin position="635"/>
        <end position="692"/>
    </location>
</feature>
<evidence type="ECO:0000313" key="2">
    <source>
        <dbReference type="EMBL" id="CCI83328.1"/>
    </source>
</evidence>
<dbReference type="STRING" id="29321.AAV33_04890"/>
<feature type="compositionally biased region" description="Basic and acidic residues" evidence="1">
    <location>
        <begin position="653"/>
        <end position="677"/>
    </location>
</feature>
<evidence type="ECO:0000313" key="3">
    <source>
        <dbReference type="EMBL" id="EJZ82177.1"/>
    </source>
</evidence>
<dbReference type="SUPFAM" id="SSF52540">
    <property type="entry name" value="P-loop containing nucleoside triphosphate hydrolases"/>
    <property type="match status" value="1"/>
</dbReference>
<dbReference type="eggNOG" id="COG0419">
    <property type="taxonomic scope" value="Bacteria"/>
</dbReference>
<dbReference type="Gene3D" id="3.40.50.300">
    <property type="entry name" value="P-loop containing nucleotide triphosphate hydrolases"/>
    <property type="match status" value="2"/>
</dbReference>